<dbReference type="PANTHER" id="PTHR10219">
    <property type="entry name" value="GLYCOLIPID TRANSFER PROTEIN-RELATED"/>
    <property type="match status" value="1"/>
</dbReference>
<proteinExistence type="predicted"/>
<dbReference type="SUPFAM" id="SSF110004">
    <property type="entry name" value="Glycolipid transfer protein, GLTP"/>
    <property type="match status" value="1"/>
</dbReference>
<evidence type="ECO:0000313" key="3">
    <source>
        <dbReference type="EMBL" id="CAI5447589.1"/>
    </source>
</evidence>
<evidence type="ECO:0000259" key="2">
    <source>
        <dbReference type="Pfam" id="PF08718"/>
    </source>
</evidence>
<name>A0A9P1IL50_9PELO</name>
<dbReference type="GO" id="GO:1902388">
    <property type="term" value="F:ceramide 1-phosphate transfer activity"/>
    <property type="evidence" value="ECO:0007669"/>
    <property type="project" value="TreeGrafter"/>
</dbReference>
<dbReference type="GO" id="GO:0005829">
    <property type="term" value="C:cytosol"/>
    <property type="evidence" value="ECO:0007669"/>
    <property type="project" value="TreeGrafter"/>
</dbReference>
<dbReference type="GO" id="GO:0016020">
    <property type="term" value="C:membrane"/>
    <property type="evidence" value="ECO:0007669"/>
    <property type="project" value="TreeGrafter"/>
</dbReference>
<dbReference type="Pfam" id="PF08718">
    <property type="entry name" value="GLTP"/>
    <property type="match status" value="1"/>
</dbReference>
<evidence type="ECO:0000256" key="1">
    <source>
        <dbReference type="SAM" id="Coils"/>
    </source>
</evidence>
<dbReference type="EMBL" id="CANHGI010000004">
    <property type="protein sequence ID" value="CAI5447589.1"/>
    <property type="molecule type" value="Genomic_DNA"/>
</dbReference>
<dbReference type="Gene3D" id="1.10.3520.10">
    <property type="entry name" value="Glycolipid transfer protein"/>
    <property type="match status" value="1"/>
</dbReference>
<dbReference type="PANTHER" id="PTHR10219:SF99">
    <property type="entry name" value="GLYCOLIPID TRANSFER PROTEIN DOMAIN-CONTAINING PROTEIN"/>
    <property type="match status" value="1"/>
</dbReference>
<keyword evidence="1" id="KW-0175">Coiled coil</keyword>
<feature type="domain" description="Glycolipid transfer protein" evidence="2">
    <location>
        <begin position="22"/>
        <end position="168"/>
    </location>
</feature>
<dbReference type="InterPro" id="IPR036497">
    <property type="entry name" value="GLTP_sf"/>
</dbReference>
<protein>
    <recommendedName>
        <fullName evidence="2">Glycolipid transfer protein domain-containing protein</fullName>
    </recommendedName>
</protein>
<keyword evidence="4" id="KW-1185">Reference proteome</keyword>
<gene>
    <name evidence="3" type="ORF">CAMP_LOCUS10226</name>
</gene>
<sequence>MENDIIYQIVDSISKSVVSEDVETSHYIQFWHHICRMMTNWGVMFGFVVEDVMKKVEKLEEMRKNNEETYRTLRNMVQFEEKTKIIRRPKPNRSGTSLVRVLNCALKFLITFLEQVRNERNPEEYVGQFAKLAYNQHLAPLHSWAVRTVVSGALFTLPKHQEFMRRLRGSSPVENDELFFETVIGKGNDIVRIVCELETKHGILEHNPSS</sequence>
<dbReference type="GO" id="GO:1902387">
    <property type="term" value="F:ceramide 1-phosphate binding"/>
    <property type="evidence" value="ECO:0007669"/>
    <property type="project" value="TreeGrafter"/>
</dbReference>
<reference evidence="3" key="1">
    <citation type="submission" date="2022-11" db="EMBL/GenBank/DDBJ databases">
        <authorList>
            <person name="Kikuchi T."/>
        </authorList>
    </citation>
    <scope>NUCLEOTIDE SEQUENCE</scope>
    <source>
        <strain evidence="3">PS1010</strain>
    </source>
</reference>
<dbReference type="AlphaFoldDB" id="A0A9P1IL50"/>
<accession>A0A9P1IL50</accession>
<feature type="coiled-coil region" evidence="1">
    <location>
        <begin position="49"/>
        <end position="76"/>
    </location>
</feature>
<evidence type="ECO:0000313" key="4">
    <source>
        <dbReference type="Proteomes" id="UP001152747"/>
    </source>
</evidence>
<dbReference type="OrthoDB" id="116883at2759"/>
<dbReference type="Proteomes" id="UP001152747">
    <property type="component" value="Unassembled WGS sequence"/>
</dbReference>
<dbReference type="InterPro" id="IPR014830">
    <property type="entry name" value="Glycolipid_transfer_prot_dom"/>
</dbReference>
<comment type="caution">
    <text evidence="3">The sequence shown here is derived from an EMBL/GenBank/DDBJ whole genome shotgun (WGS) entry which is preliminary data.</text>
</comment>
<organism evidence="3 4">
    <name type="scientific">Caenorhabditis angaria</name>
    <dbReference type="NCBI Taxonomy" id="860376"/>
    <lineage>
        <taxon>Eukaryota</taxon>
        <taxon>Metazoa</taxon>
        <taxon>Ecdysozoa</taxon>
        <taxon>Nematoda</taxon>
        <taxon>Chromadorea</taxon>
        <taxon>Rhabditida</taxon>
        <taxon>Rhabditina</taxon>
        <taxon>Rhabditomorpha</taxon>
        <taxon>Rhabditoidea</taxon>
        <taxon>Rhabditidae</taxon>
        <taxon>Peloderinae</taxon>
        <taxon>Caenorhabditis</taxon>
    </lineage>
</organism>